<dbReference type="Gene3D" id="1.10.287.950">
    <property type="entry name" value="Methyl-accepting chemotaxis protein"/>
    <property type="match status" value="1"/>
</dbReference>
<dbReference type="GO" id="GO:0005886">
    <property type="term" value="C:plasma membrane"/>
    <property type="evidence" value="ECO:0007669"/>
    <property type="project" value="TreeGrafter"/>
</dbReference>
<dbReference type="CDD" id="cd06225">
    <property type="entry name" value="HAMP"/>
    <property type="match status" value="1"/>
</dbReference>
<keyword evidence="8" id="KW-1185">Reference proteome</keyword>
<feature type="domain" description="HAMP" evidence="6">
    <location>
        <begin position="241"/>
        <end position="293"/>
    </location>
</feature>
<dbReference type="Proteomes" id="UP000515703">
    <property type="component" value="Chromosome"/>
</dbReference>
<reference evidence="7 8" key="2">
    <citation type="submission" date="2020-08" db="EMBL/GenBank/DDBJ databases">
        <authorList>
            <person name="Ueki A."/>
            <person name="Tonouchi A."/>
        </authorList>
    </citation>
    <scope>NUCLEOTIDE SEQUENCE [LARGE SCALE GENOMIC DNA]</scope>
    <source>
        <strain evidence="7 8">CTTW</strain>
    </source>
</reference>
<dbReference type="PROSITE" id="PS50111">
    <property type="entry name" value="CHEMOTAXIS_TRANSDUC_2"/>
    <property type="match status" value="1"/>
</dbReference>
<proteinExistence type="inferred from homology"/>
<keyword evidence="4" id="KW-1133">Transmembrane helix</keyword>
<dbReference type="GO" id="GO:0004888">
    <property type="term" value="F:transmembrane signaling receptor activity"/>
    <property type="evidence" value="ECO:0007669"/>
    <property type="project" value="InterPro"/>
</dbReference>
<dbReference type="KEGG" id="acht:bsdcttw_34170"/>
<dbReference type="GO" id="GO:0007165">
    <property type="term" value="P:signal transduction"/>
    <property type="evidence" value="ECO:0007669"/>
    <property type="project" value="UniProtKB-KW"/>
</dbReference>
<evidence type="ECO:0000256" key="1">
    <source>
        <dbReference type="ARBA" id="ARBA00022500"/>
    </source>
</evidence>
<evidence type="ECO:0000256" key="4">
    <source>
        <dbReference type="SAM" id="Phobius"/>
    </source>
</evidence>
<keyword evidence="4" id="KW-0812">Transmembrane</keyword>
<dbReference type="SMART" id="SM00304">
    <property type="entry name" value="HAMP"/>
    <property type="match status" value="1"/>
</dbReference>
<dbReference type="InterPro" id="IPR051310">
    <property type="entry name" value="MCP_chemotaxis"/>
</dbReference>
<dbReference type="SMART" id="SM00283">
    <property type="entry name" value="MA"/>
    <property type="match status" value="1"/>
</dbReference>
<name>A0A7I8DVL4_9FIRM</name>
<dbReference type="PANTHER" id="PTHR43531:SF11">
    <property type="entry name" value="METHYL-ACCEPTING CHEMOTAXIS PROTEIN 3"/>
    <property type="match status" value="1"/>
</dbReference>
<dbReference type="Gene3D" id="6.10.340.10">
    <property type="match status" value="1"/>
</dbReference>
<dbReference type="PRINTS" id="PR00260">
    <property type="entry name" value="CHEMTRNSDUCR"/>
</dbReference>
<gene>
    <name evidence="7" type="ORF">bsdcttw_34170</name>
</gene>
<evidence type="ECO:0000313" key="7">
    <source>
        <dbReference type="EMBL" id="BCK00377.1"/>
    </source>
</evidence>
<accession>A0A7I8DVL4</accession>
<dbReference type="GO" id="GO:0006935">
    <property type="term" value="P:chemotaxis"/>
    <property type="evidence" value="ECO:0007669"/>
    <property type="project" value="UniProtKB-KW"/>
</dbReference>
<evidence type="ECO:0000313" key="8">
    <source>
        <dbReference type="Proteomes" id="UP000515703"/>
    </source>
</evidence>
<dbReference type="SUPFAM" id="SSF58104">
    <property type="entry name" value="Methyl-accepting chemotaxis protein (MCP) signaling domain"/>
    <property type="match status" value="1"/>
</dbReference>
<feature type="transmembrane region" description="Helical" evidence="4">
    <location>
        <begin position="43"/>
        <end position="64"/>
    </location>
</feature>
<keyword evidence="3" id="KW-0807">Transducer</keyword>
<dbReference type="PROSITE" id="PS50885">
    <property type="entry name" value="HAMP"/>
    <property type="match status" value="1"/>
</dbReference>
<feature type="domain" description="Methyl-accepting transducer" evidence="5">
    <location>
        <begin position="343"/>
        <end position="572"/>
    </location>
</feature>
<evidence type="ECO:0000256" key="3">
    <source>
        <dbReference type="PROSITE-ProRule" id="PRU00284"/>
    </source>
</evidence>
<dbReference type="AlphaFoldDB" id="A0A7I8DVL4"/>
<feature type="transmembrane region" description="Helical" evidence="4">
    <location>
        <begin position="214"/>
        <end position="236"/>
    </location>
</feature>
<organism evidence="7 8">
    <name type="scientific">Anaerocolumna chitinilytica</name>
    <dbReference type="NCBI Taxonomy" id="1727145"/>
    <lineage>
        <taxon>Bacteria</taxon>
        <taxon>Bacillati</taxon>
        <taxon>Bacillota</taxon>
        <taxon>Clostridia</taxon>
        <taxon>Lachnospirales</taxon>
        <taxon>Lachnospiraceae</taxon>
        <taxon>Anaerocolumna</taxon>
    </lineage>
</organism>
<evidence type="ECO:0000259" key="6">
    <source>
        <dbReference type="PROSITE" id="PS50885"/>
    </source>
</evidence>
<evidence type="ECO:0000256" key="2">
    <source>
        <dbReference type="ARBA" id="ARBA00029447"/>
    </source>
</evidence>
<keyword evidence="1" id="KW-0145">Chemotaxis</keyword>
<protein>
    <submittedName>
        <fullName evidence="7">Methyl-accepting chemotaxis protein</fullName>
    </submittedName>
</protein>
<dbReference type="InterPro" id="IPR004090">
    <property type="entry name" value="Chemotax_Me-accpt_rcpt"/>
</dbReference>
<dbReference type="EMBL" id="AP023368">
    <property type="protein sequence ID" value="BCK00377.1"/>
    <property type="molecule type" value="Genomic_DNA"/>
</dbReference>
<evidence type="ECO:0000259" key="5">
    <source>
        <dbReference type="PROSITE" id="PS50111"/>
    </source>
</evidence>
<reference evidence="7 8" key="1">
    <citation type="submission" date="2020-08" db="EMBL/GenBank/DDBJ databases">
        <title>Draft genome sequencing of an Anaerocolumna strain isolated from anoxic soil subjected to BSD treatment.</title>
        <authorList>
            <person name="Uek A."/>
            <person name="Tonouchi A."/>
        </authorList>
    </citation>
    <scope>NUCLEOTIDE SEQUENCE [LARGE SCALE GENOMIC DNA]</scope>
    <source>
        <strain evidence="7 8">CTTW</strain>
    </source>
</reference>
<dbReference type="Pfam" id="PF00015">
    <property type="entry name" value="MCPsignal"/>
    <property type="match status" value="1"/>
</dbReference>
<sequence>MKKIAKEKKQKRAIKQISRIISIKDRIDKIYELPIGKRFRITFGYIGIVVLIMVTVSLINIISLRNKINEFHFQIYTTEEKVIKAQISMKNIENNIYRSYITKNKDLCSKYIEESEQEYDLLNSYIKDLSSIPVLQKGKNKETIKTLQLEMDKASRYRKVILQSSQEFKQDEIYSTYKNDYVPIHSHMLQEFEELEKFTTSYGLQFMKNTNVKVAVSISLFVLLFIAGMFSCIQILKRTIKSIVSPVDSIMTVMKEIAVGNLDVELQMNSKDEMGVLCQGIMITIDKLNNYINNITYVVKELEEKNLTVQVDLEYEGDFKPIRISLENTIQSLKQVIETISVTAKEITIGSAQIAMTAKTVADGSIDQNNKINRIMTEIDRIVDMINVNTDQTRQVKELTEYAVKAAKEGDNSMMEVLEAMGNINSHAEEISQIIAVIEQIAEQTNLLALNAAIEAARAGENGKGFGVVASEIGKLAAKCSQAVQSTSGLINSTVNAIGLGIKQADNTAGNFIKIVKLAEETNKVMENLSSNTGIIQEELENTHLFLRDITPIIEKNSAAAQESAAMSEEFIIQADKLEKYLNEYSIA</sequence>
<comment type="similarity">
    <text evidence="2">Belongs to the methyl-accepting chemotaxis (MCP) protein family.</text>
</comment>
<dbReference type="InterPro" id="IPR004089">
    <property type="entry name" value="MCPsignal_dom"/>
</dbReference>
<dbReference type="PANTHER" id="PTHR43531">
    <property type="entry name" value="PROTEIN ICFG"/>
    <property type="match status" value="1"/>
</dbReference>
<dbReference type="InterPro" id="IPR003660">
    <property type="entry name" value="HAMP_dom"/>
</dbReference>
<dbReference type="RefSeq" id="WP_185256055.1">
    <property type="nucleotide sequence ID" value="NZ_AP023368.1"/>
</dbReference>
<keyword evidence="4" id="KW-0472">Membrane</keyword>
<dbReference type="Pfam" id="PF00672">
    <property type="entry name" value="HAMP"/>
    <property type="match status" value="1"/>
</dbReference>